<accession>A0A0R2D9J6</accession>
<dbReference type="Proteomes" id="UP000051638">
    <property type="component" value="Unassembled WGS sequence"/>
</dbReference>
<keyword evidence="1" id="KW-0503">Monooxygenase</keyword>
<protein>
    <submittedName>
        <fullName evidence="1">Monooxygenase</fullName>
    </submittedName>
</protein>
<keyword evidence="1" id="KW-0560">Oxidoreductase</keyword>
<dbReference type="AlphaFoldDB" id="A0A0R2D9J6"/>
<dbReference type="STRING" id="1423796.FC24_GL001901"/>
<dbReference type="Gene3D" id="3.30.70.100">
    <property type="match status" value="1"/>
</dbReference>
<comment type="caution">
    <text evidence="1">The sequence shown here is derived from an EMBL/GenBank/DDBJ whole genome shotgun (WGS) entry which is preliminary data.</text>
</comment>
<gene>
    <name evidence="1" type="ORF">FC24_GL001901</name>
</gene>
<dbReference type="EMBL" id="AYYI01000006">
    <property type="protein sequence ID" value="KRM99818.1"/>
    <property type="molecule type" value="Genomic_DNA"/>
</dbReference>
<organism evidence="1 2">
    <name type="scientific">Loigolactobacillus rennini DSM 20253</name>
    <dbReference type="NCBI Taxonomy" id="1423796"/>
    <lineage>
        <taxon>Bacteria</taxon>
        <taxon>Bacillati</taxon>
        <taxon>Bacillota</taxon>
        <taxon>Bacilli</taxon>
        <taxon>Lactobacillales</taxon>
        <taxon>Lactobacillaceae</taxon>
        <taxon>Loigolactobacillus</taxon>
    </lineage>
</organism>
<dbReference type="OrthoDB" id="2157140at2"/>
<name>A0A0R2D9J6_9LACO</name>
<evidence type="ECO:0000313" key="1">
    <source>
        <dbReference type="EMBL" id="KRM99818.1"/>
    </source>
</evidence>
<reference evidence="1 2" key="1">
    <citation type="journal article" date="2015" name="Genome Announc.">
        <title>Expanding the biotechnology potential of lactobacilli through comparative genomics of 213 strains and associated genera.</title>
        <authorList>
            <person name="Sun Z."/>
            <person name="Harris H.M."/>
            <person name="McCann A."/>
            <person name="Guo C."/>
            <person name="Argimon S."/>
            <person name="Zhang W."/>
            <person name="Yang X."/>
            <person name="Jeffery I.B."/>
            <person name="Cooney J.C."/>
            <person name="Kagawa T.F."/>
            <person name="Liu W."/>
            <person name="Song Y."/>
            <person name="Salvetti E."/>
            <person name="Wrobel A."/>
            <person name="Rasinkangas P."/>
            <person name="Parkhill J."/>
            <person name="Rea M.C."/>
            <person name="O'Sullivan O."/>
            <person name="Ritari J."/>
            <person name="Douillard F.P."/>
            <person name="Paul Ross R."/>
            <person name="Yang R."/>
            <person name="Briner A.E."/>
            <person name="Felis G.E."/>
            <person name="de Vos W.M."/>
            <person name="Barrangou R."/>
            <person name="Klaenhammer T.R."/>
            <person name="Caufield P.W."/>
            <person name="Cui Y."/>
            <person name="Zhang H."/>
            <person name="O'Toole P.W."/>
        </authorList>
    </citation>
    <scope>NUCLEOTIDE SEQUENCE [LARGE SCALE GENOMIC DNA]</scope>
    <source>
        <strain evidence="1 2">DSM 20253</strain>
    </source>
</reference>
<keyword evidence="2" id="KW-1185">Reference proteome</keyword>
<dbReference type="GO" id="GO:0004497">
    <property type="term" value="F:monooxygenase activity"/>
    <property type="evidence" value="ECO:0007669"/>
    <property type="project" value="UniProtKB-KW"/>
</dbReference>
<sequence length="168" mass="19761">MTRQVIATFGTKDVLTQYLKREPKRHLLLLQPVAADADFQLLDLSDRTTFFNSPFTYQVRYHFGQKALTGFFNFTYLTFATPDKAKVFTTNFADLSVNSHRFIGLNQLFLLKLDAPQIEYIIFSSWQRDVDFFNWRKSKDFQTLKPYMHAGENVQQLHQANYTIPEKD</sequence>
<evidence type="ECO:0000313" key="2">
    <source>
        <dbReference type="Proteomes" id="UP000051638"/>
    </source>
</evidence>
<dbReference type="PATRIC" id="fig|1423796.3.peg.1929"/>
<dbReference type="RefSeq" id="WP_057873061.1">
    <property type="nucleotide sequence ID" value="NZ_AYYI01000006.1"/>
</dbReference>
<proteinExistence type="predicted"/>